<evidence type="ECO:0000313" key="3">
    <source>
        <dbReference type="Proteomes" id="UP000000420"/>
    </source>
</evidence>
<dbReference type="HOGENOM" id="CLU_117646_0_0_6"/>
<feature type="signal peptide" evidence="1">
    <location>
        <begin position="1"/>
        <end position="28"/>
    </location>
</feature>
<proteinExistence type="predicted"/>
<evidence type="ECO:0008006" key="4">
    <source>
        <dbReference type="Google" id="ProtNLM"/>
    </source>
</evidence>
<feature type="chain" id="PRO_5002601527" description="Secreted protein" evidence="1">
    <location>
        <begin position="29"/>
        <end position="215"/>
    </location>
</feature>
<dbReference type="RefSeq" id="WP_011269562.1">
    <property type="nucleotide sequence ID" value="NC_007086.1"/>
</dbReference>
<sequence>MISLARRWPGRIRAGLCLVALVAGLAGCATPPPPASATTIAPADQFLAALAAYCGQAFAGRVLIDTPASKTPSPFAGQALVMHVRGCDAPTRELRVPFHVGNDHARTWVLTRTATGLRLKHAHRHADGSADALTNYGGHTVSAGAATRQEFPLDADSRALFQQQGAAASLHNTWAMEVHPGRSVVYELSRPDGRLFRVEFDLTRPVALPPAPWGG</sequence>
<organism evidence="2 3">
    <name type="scientific">Xanthomonas campestris pv. campestris (strain 8004)</name>
    <dbReference type="NCBI Taxonomy" id="314565"/>
    <lineage>
        <taxon>Bacteria</taxon>
        <taxon>Pseudomonadati</taxon>
        <taxon>Pseudomonadota</taxon>
        <taxon>Gammaproteobacteria</taxon>
        <taxon>Lysobacterales</taxon>
        <taxon>Lysobacteraceae</taxon>
        <taxon>Xanthomonas</taxon>
    </lineage>
</organism>
<dbReference type="KEGG" id="xcb:XC_1126"/>
<accession>A0A0H2X6N2</accession>
<dbReference type="AlphaFoldDB" id="A0A0H2X6N2"/>
<gene>
    <name evidence="2" type="ordered locus">XC_1126</name>
</gene>
<dbReference type="Proteomes" id="UP000000420">
    <property type="component" value="Chromosome"/>
</dbReference>
<keyword evidence="1" id="KW-0732">Signal</keyword>
<dbReference type="PROSITE" id="PS51257">
    <property type="entry name" value="PROKAR_LIPOPROTEIN"/>
    <property type="match status" value="1"/>
</dbReference>
<protein>
    <recommendedName>
        <fullName evidence="4">Secreted protein</fullName>
    </recommendedName>
</protein>
<evidence type="ECO:0000313" key="2">
    <source>
        <dbReference type="EMBL" id="AAY48196.1"/>
    </source>
</evidence>
<reference evidence="2 3" key="1">
    <citation type="journal article" date="2005" name="Genome Res.">
        <title>Comparative and functional genomic analyses of the pathogenicity of phytopathogen Xanthomonas campestris pv. campestris.</title>
        <authorList>
            <person name="Qian W."/>
            <person name="Jia Y."/>
            <person name="Ren S.X."/>
            <person name="He Y.Q."/>
            <person name="Feng J.X."/>
            <person name="Lu L.F."/>
            <person name="Sun Q."/>
            <person name="Ying G."/>
            <person name="Tang D.J."/>
            <person name="Tang H."/>
            <person name="Wu W."/>
            <person name="Hao P."/>
            <person name="Wang L."/>
            <person name="Jiang B.L."/>
            <person name="Zeng S."/>
            <person name="Gu W.Y."/>
            <person name="Lu G."/>
            <person name="Rong L."/>
            <person name="Tian Y."/>
            <person name="Yao Z."/>
            <person name="Fu G."/>
            <person name="Chen B."/>
            <person name="Fang R."/>
            <person name="Qiang B."/>
            <person name="Chen Z."/>
            <person name="Zhao G.P."/>
            <person name="Tang J.L."/>
            <person name="He C."/>
        </authorList>
    </citation>
    <scope>NUCLEOTIDE SEQUENCE [LARGE SCALE GENOMIC DNA]</scope>
    <source>
        <strain evidence="2 3">8004</strain>
    </source>
</reference>
<name>A0A0H2X6N2_XANC8</name>
<evidence type="ECO:0000256" key="1">
    <source>
        <dbReference type="SAM" id="SignalP"/>
    </source>
</evidence>
<dbReference type="EMBL" id="CP000050">
    <property type="protein sequence ID" value="AAY48196.1"/>
    <property type="molecule type" value="Genomic_DNA"/>
</dbReference>